<dbReference type="SMART" id="SM00829">
    <property type="entry name" value="PKS_ER"/>
    <property type="match status" value="1"/>
</dbReference>
<evidence type="ECO:0000256" key="1">
    <source>
        <dbReference type="ARBA" id="ARBA00008072"/>
    </source>
</evidence>
<dbReference type="SUPFAM" id="SSF51735">
    <property type="entry name" value="NAD(P)-binding Rossmann-fold domains"/>
    <property type="match status" value="1"/>
</dbReference>
<dbReference type="Pfam" id="PF08240">
    <property type="entry name" value="ADH_N"/>
    <property type="match status" value="1"/>
</dbReference>
<sequence>MKEAYINKDLDVEIRDVPLPTAGPGELLIRTVVSGTNPKDWKIPKWMGGDPANHGDDIAGYVEAVGEGVTGFRPGDRVAAFHQMFTPHGSYAEYSVAAAKSAFHLPNDTTFEEGATIPLAAMTAALGVYQRLQLPLPWSPATVPTPLVVNGAATAVGAFAIKFATLSNVHPIIAIAGNGIPFVDTLLDKSKGDIIIDYRQGAEYINDQLRKFAEKHVISYAYDTVSDEASLKMLSKVVSAENGKIMSVIPKEDEVAQGITVLGSNVGHIHESAKEGFRVGNAEFGATIYNLISLGLADGWFSGHPYEVAKGGLAGLEGALKDLEAGKASAKKYVLRLAETPGVSKE</sequence>
<dbReference type="OrthoDB" id="3233595at2759"/>
<dbReference type="GO" id="GO:0016651">
    <property type="term" value="F:oxidoreductase activity, acting on NAD(P)H"/>
    <property type="evidence" value="ECO:0007669"/>
    <property type="project" value="InterPro"/>
</dbReference>
<gene>
    <name evidence="4" type="ORF">BKA59DRAFT_395242</name>
</gene>
<dbReference type="InterPro" id="IPR047122">
    <property type="entry name" value="Trans-enoyl_RdTase-like"/>
</dbReference>
<dbReference type="Gene3D" id="3.90.180.10">
    <property type="entry name" value="Medium-chain alcohol dehydrogenases, catalytic domain"/>
    <property type="match status" value="1"/>
</dbReference>
<comment type="similarity">
    <text evidence="1">Belongs to the zinc-containing alcohol dehydrogenase family.</text>
</comment>
<dbReference type="EMBL" id="JAGPXF010000003">
    <property type="protein sequence ID" value="KAH7251043.1"/>
    <property type="molecule type" value="Genomic_DNA"/>
</dbReference>
<dbReference type="Proteomes" id="UP000813427">
    <property type="component" value="Unassembled WGS sequence"/>
</dbReference>
<keyword evidence="2" id="KW-0560">Oxidoreductase</keyword>
<dbReference type="PANTHER" id="PTHR45348">
    <property type="entry name" value="HYPOTHETICAL OXIDOREDUCTASE (EUROFUNG)"/>
    <property type="match status" value="1"/>
</dbReference>
<protein>
    <submittedName>
        <fullName evidence="4">Quinone oxidoreductase</fullName>
    </submittedName>
</protein>
<dbReference type="InterPro" id="IPR013154">
    <property type="entry name" value="ADH-like_N"/>
</dbReference>
<dbReference type="CDD" id="cd08249">
    <property type="entry name" value="enoyl_reductase_like"/>
    <property type="match status" value="1"/>
</dbReference>
<proteinExistence type="inferred from homology"/>
<dbReference type="PANTHER" id="PTHR45348:SF5">
    <property type="entry name" value="OXIDOREDUCTASE, PUTATIVE (AFU_ORTHOLOGUE AFUA_8G01420)-RELATED"/>
    <property type="match status" value="1"/>
</dbReference>
<accession>A0A8K0WDZ6</accession>
<dbReference type="InterPro" id="IPR020843">
    <property type="entry name" value="ER"/>
</dbReference>
<dbReference type="AlphaFoldDB" id="A0A8K0WDZ6"/>
<name>A0A8K0WDZ6_9HYPO</name>
<dbReference type="InterPro" id="IPR036291">
    <property type="entry name" value="NAD(P)-bd_dom_sf"/>
</dbReference>
<evidence type="ECO:0000313" key="4">
    <source>
        <dbReference type="EMBL" id="KAH7251043.1"/>
    </source>
</evidence>
<reference evidence="4" key="1">
    <citation type="journal article" date="2021" name="Nat. Commun.">
        <title>Genetic determinants of endophytism in the Arabidopsis root mycobiome.</title>
        <authorList>
            <person name="Mesny F."/>
            <person name="Miyauchi S."/>
            <person name="Thiergart T."/>
            <person name="Pickel B."/>
            <person name="Atanasova L."/>
            <person name="Karlsson M."/>
            <person name="Huettel B."/>
            <person name="Barry K.W."/>
            <person name="Haridas S."/>
            <person name="Chen C."/>
            <person name="Bauer D."/>
            <person name="Andreopoulos W."/>
            <person name="Pangilinan J."/>
            <person name="LaButti K."/>
            <person name="Riley R."/>
            <person name="Lipzen A."/>
            <person name="Clum A."/>
            <person name="Drula E."/>
            <person name="Henrissat B."/>
            <person name="Kohler A."/>
            <person name="Grigoriev I.V."/>
            <person name="Martin F.M."/>
            <person name="Hacquard S."/>
        </authorList>
    </citation>
    <scope>NUCLEOTIDE SEQUENCE</scope>
    <source>
        <strain evidence="4">MPI-SDFR-AT-0068</strain>
    </source>
</reference>
<dbReference type="InterPro" id="IPR011032">
    <property type="entry name" value="GroES-like_sf"/>
</dbReference>
<evidence type="ECO:0000259" key="3">
    <source>
        <dbReference type="SMART" id="SM00829"/>
    </source>
</evidence>
<evidence type="ECO:0000313" key="5">
    <source>
        <dbReference type="Proteomes" id="UP000813427"/>
    </source>
</evidence>
<dbReference type="SUPFAM" id="SSF50129">
    <property type="entry name" value="GroES-like"/>
    <property type="match status" value="1"/>
</dbReference>
<organism evidence="4 5">
    <name type="scientific">Fusarium tricinctum</name>
    <dbReference type="NCBI Taxonomy" id="61284"/>
    <lineage>
        <taxon>Eukaryota</taxon>
        <taxon>Fungi</taxon>
        <taxon>Dikarya</taxon>
        <taxon>Ascomycota</taxon>
        <taxon>Pezizomycotina</taxon>
        <taxon>Sordariomycetes</taxon>
        <taxon>Hypocreomycetidae</taxon>
        <taxon>Hypocreales</taxon>
        <taxon>Nectriaceae</taxon>
        <taxon>Fusarium</taxon>
        <taxon>Fusarium tricinctum species complex</taxon>
    </lineage>
</organism>
<keyword evidence="5" id="KW-1185">Reference proteome</keyword>
<dbReference type="Gene3D" id="3.40.50.720">
    <property type="entry name" value="NAD(P)-binding Rossmann-like Domain"/>
    <property type="match status" value="1"/>
</dbReference>
<comment type="caution">
    <text evidence="4">The sequence shown here is derived from an EMBL/GenBank/DDBJ whole genome shotgun (WGS) entry which is preliminary data.</text>
</comment>
<evidence type="ECO:0000256" key="2">
    <source>
        <dbReference type="ARBA" id="ARBA00023002"/>
    </source>
</evidence>
<feature type="domain" description="Enoyl reductase (ER)" evidence="3">
    <location>
        <begin position="9"/>
        <end position="262"/>
    </location>
</feature>